<feature type="region of interest" description="Disordered" evidence="1">
    <location>
        <begin position="1781"/>
        <end position="1811"/>
    </location>
</feature>
<dbReference type="Proteomes" id="UP000324800">
    <property type="component" value="Unassembled WGS sequence"/>
</dbReference>
<feature type="compositionally biased region" description="Basic and acidic residues" evidence="1">
    <location>
        <begin position="1786"/>
        <end position="1811"/>
    </location>
</feature>
<feature type="transmembrane region" description="Helical" evidence="2">
    <location>
        <begin position="40"/>
        <end position="60"/>
    </location>
</feature>
<dbReference type="InterPro" id="IPR057352">
    <property type="entry name" value="TPR_TmcB/C"/>
</dbReference>
<comment type="caution">
    <text evidence="4">The sequence shown here is derived from an EMBL/GenBank/DDBJ whole genome shotgun (WGS) entry which is preliminary data.</text>
</comment>
<feature type="transmembrane region" description="Helical" evidence="2">
    <location>
        <begin position="171"/>
        <end position="194"/>
    </location>
</feature>
<evidence type="ECO:0000256" key="2">
    <source>
        <dbReference type="SAM" id="Phobius"/>
    </source>
</evidence>
<feature type="transmembrane region" description="Helical" evidence="2">
    <location>
        <begin position="286"/>
        <end position="307"/>
    </location>
</feature>
<name>A0A5J4WWX4_9EUKA</name>
<protein>
    <recommendedName>
        <fullName evidence="3">TmcB/TmcC TPR repeats domain-containing protein</fullName>
    </recommendedName>
</protein>
<gene>
    <name evidence="4" type="ORF">EZS28_005454</name>
</gene>
<feature type="compositionally biased region" description="Polar residues" evidence="1">
    <location>
        <begin position="962"/>
        <end position="1020"/>
    </location>
</feature>
<feature type="non-terminal residue" evidence="4">
    <location>
        <position position="2082"/>
    </location>
</feature>
<feature type="compositionally biased region" description="Basic residues" evidence="1">
    <location>
        <begin position="1929"/>
        <end position="1938"/>
    </location>
</feature>
<feature type="compositionally biased region" description="Polar residues" evidence="1">
    <location>
        <begin position="1467"/>
        <end position="1485"/>
    </location>
</feature>
<evidence type="ECO:0000313" key="5">
    <source>
        <dbReference type="Proteomes" id="UP000324800"/>
    </source>
</evidence>
<dbReference type="Pfam" id="PF25474">
    <property type="entry name" value="TPR_TmcB"/>
    <property type="match status" value="1"/>
</dbReference>
<feature type="region of interest" description="Disordered" evidence="1">
    <location>
        <begin position="1882"/>
        <end position="1957"/>
    </location>
</feature>
<feature type="compositionally biased region" description="Basic residues" evidence="1">
    <location>
        <begin position="1037"/>
        <end position="1047"/>
    </location>
</feature>
<feature type="region of interest" description="Disordered" evidence="1">
    <location>
        <begin position="1744"/>
        <end position="1767"/>
    </location>
</feature>
<feature type="transmembrane region" description="Helical" evidence="2">
    <location>
        <begin position="129"/>
        <end position="150"/>
    </location>
</feature>
<feature type="transmembrane region" description="Helical" evidence="2">
    <location>
        <begin position="95"/>
        <end position="117"/>
    </location>
</feature>
<feature type="domain" description="TmcB/TmcC TPR repeats" evidence="3">
    <location>
        <begin position="848"/>
        <end position="953"/>
    </location>
</feature>
<feature type="region of interest" description="Disordered" evidence="1">
    <location>
        <begin position="1449"/>
        <end position="1502"/>
    </location>
</feature>
<keyword evidence="2" id="KW-0812">Transmembrane</keyword>
<feature type="transmembrane region" description="Helical" evidence="2">
    <location>
        <begin position="214"/>
        <end position="234"/>
    </location>
</feature>
<feature type="compositionally biased region" description="Low complexity" evidence="1">
    <location>
        <begin position="1021"/>
        <end position="1036"/>
    </location>
</feature>
<accession>A0A5J4WWX4</accession>
<evidence type="ECO:0000256" key="1">
    <source>
        <dbReference type="SAM" id="MobiDB-lite"/>
    </source>
</evidence>
<feature type="region of interest" description="Disordered" evidence="1">
    <location>
        <begin position="962"/>
        <end position="1055"/>
    </location>
</feature>
<evidence type="ECO:0000313" key="4">
    <source>
        <dbReference type="EMBL" id="KAA6399022.1"/>
    </source>
</evidence>
<feature type="transmembrane region" description="Helical" evidence="2">
    <location>
        <begin position="1123"/>
        <end position="1141"/>
    </location>
</feature>
<evidence type="ECO:0000259" key="3">
    <source>
        <dbReference type="Pfam" id="PF25474"/>
    </source>
</evidence>
<feature type="transmembrane region" description="Helical" evidence="2">
    <location>
        <begin position="255"/>
        <end position="274"/>
    </location>
</feature>
<feature type="transmembrane region" description="Helical" evidence="2">
    <location>
        <begin position="327"/>
        <end position="352"/>
    </location>
</feature>
<keyword evidence="2" id="KW-1133">Transmembrane helix</keyword>
<dbReference type="EMBL" id="SNRW01000834">
    <property type="protein sequence ID" value="KAA6399022.1"/>
    <property type="molecule type" value="Genomic_DNA"/>
</dbReference>
<feature type="transmembrane region" description="Helical" evidence="2">
    <location>
        <begin position="1390"/>
        <end position="1414"/>
    </location>
</feature>
<keyword evidence="2" id="KW-0472">Membrane</keyword>
<organism evidence="4 5">
    <name type="scientific">Streblomastix strix</name>
    <dbReference type="NCBI Taxonomy" id="222440"/>
    <lineage>
        <taxon>Eukaryota</taxon>
        <taxon>Metamonada</taxon>
        <taxon>Preaxostyla</taxon>
        <taxon>Oxymonadida</taxon>
        <taxon>Streblomastigidae</taxon>
        <taxon>Streblomastix</taxon>
    </lineage>
</organism>
<sequence length="2082" mass="241067">MSSPKANGSSETTSGIKFGRIESILFASLFMMQKGHQYHLWNIYDIGVRFFIAMQWIGWVIRNTNFPIYGSLGQTILEVFQYMDYSKAWTTQPFLIILISILSTFMISAFSGAVIIGLYTLTGKRLPRFILTFFFVFYQITASSFFIPYLDIFFGPYRCILGNEAFQCNSTLIKVLMVIGPLFAVIMFLITLSFNMFMHSFDIRQGGIFSCQSSFFFLINQIATTIFIPLLLFIHESSPNGYINIPQATIKIIKIFVLALALLTTFLMQVHAIWQQPFYRWQGNAIHGMALGIQCYAILFGIVLEFIGIKNERPMSEGRPDNVSKAYIIVVWFLFGLGVIIVCIVSLFLTYWRAKFKWAVKQGQNQLPLLPGKDKSITNSKMRLRNAFSLQSGNQFSFQSQNANAGSLESARPIQIDTHRSNFAQKQFGGRTQPTKRKERPQLSSIFSFYDRKNNPQPHSLTAIKSYTQSQTLVLSDINQTALLNFASPSPPHLDQTTNLSVQSNNCISDNNSAQILQPEEQLHLKRFTTVNDVLMSIRYLTDDFIFKGEIPPKLKNELTINNTSMQIFEPVATVDILNFTENLLLHAIKKFHTSTEIYILTVIFFRMYRNQAIIENQQDTAQHQSLYALPSMTPIKRHGTANKHNTIWREQGSSITKMNEYMRTVMQIQPHMHDRWVIFCVLHQMQNKNNNDKAEVFQKEKSEHETNIFIHQIVSKAQTGNIYSIMQQRMFNATYQSSLTVIPRYVPAVSHTPPLQLVTRNESYRQPYQSQTQKLMRKQSSKPYIYDGMNISGKMSHSETQAFAFGVGNMIELSEDSLFNANNNSMGLLIANNFDEQSNEAINETFLLTQMHLKQELDVAQNITEIAKQFFIRVCLLLSKEQVDLERVMKLLVKTVEYGRKARKMLMELVEQNPSNPLVIRALGNLVRDVEHSNDEAELLFVQANTIEDEAARGDQIYQDFNDQLNNPNENSKDNTNNPIQSYTPHPQQAENSLHLHQSESTNSKSLLSYHSQGSQLSNQHQQHVRQIQEQQIQKRQQHRVAQQRRRMLESAKQRSRITRKKWKKFNEIRFQQAHKNITLKDKSNLKSFKSKLLKEKNDDDSDDFSSEKLAEQKLLPHYTKILVFFQVWYFAMAIIVFIVSRTVTKYGMEEGYNVQHTFNQGKGIMDLIWAVVCIHASAERERELMALGLIKNQNLKLIGSEMQQNENENEYEYSNDIDYDKDIDIKNYEGQKNDEILWIPPRDQLRSFILQRVSHIQQDLHDMYSSLIYQDELHFWERIGSGHQGYEQIGGISNLMLLVNVYDGDDEDYHMNVVLEWQIPSSLMEDIKKYTSIVQDYTSVINPNDKDITLYTNYMYILTNYPRMTFESMKQISCKYVNNAISYKNKIYILNIVMGLISTILFIIFLSFEYWLGIRKVTAERTESFLVYLLTPKRVIKKILLQLSEEQLDEEEEKTRNNTTNENNQQGNIEDGNSLSNKNQMTLKKNKERRYTVDSERSDEDQIQDYYTASSHQKKQPQSSLDSRTRQALKNGMAKLNSTLKFKQVIQVKPILQTNQIGSDAPIYDQDSFKDDENIIGDTLNGNKVHLYNFFNSTTATNVGTTLHMQTDMSSDQSRTRSFTQTQTDDSFNQDFNSRILSQKQQMQMVHIQQQQQLQQNKEYNGLNDGQFVDVLSADNATANAKQMYKKGFQNPRRQSSFMIKKNFFNNEKKSDEQMQKFGMDIKNELKLIKQQKSFLADDLQAERKNSYRSSNKLSDSNQSTPGLMIDRNQQTKSSEFLFNKQSSEPKTEQNKDVGTDSKLQKKQTDIQKRIASMKQKSQSFMVSAKPKLQQQLQQMHQQQFSQKGQLQLKDQLTQKILLRRLNMQIQPFRNLTEKKIQRSPFIISARNPSNNPFKQQHSQQRTYDENTANDLQGNTMKGSKASTSKQNRRKRKQRRRDGSSPRKPKIQTFERFNPGLSNRQINALNYMPHVSQNTMPDLNQDEFSQEYTIMSLQQPQQQIMSIPLEQDIPNIIKNRSLIIDSMKKLEGQGDKQMQQQVENEGPAKVPKSLFHFVIGSKTQITADQSQQSTFSVIGTDLSS</sequence>
<feature type="compositionally biased region" description="Polar residues" evidence="1">
    <location>
        <begin position="1750"/>
        <end position="1767"/>
    </location>
</feature>
<proteinExistence type="predicted"/>
<reference evidence="4 5" key="1">
    <citation type="submission" date="2019-03" db="EMBL/GenBank/DDBJ databases">
        <title>Single cell metagenomics reveals metabolic interactions within the superorganism composed of flagellate Streblomastix strix and complex community of Bacteroidetes bacteria on its surface.</title>
        <authorList>
            <person name="Treitli S.C."/>
            <person name="Kolisko M."/>
            <person name="Husnik F."/>
            <person name="Keeling P."/>
            <person name="Hampl V."/>
        </authorList>
    </citation>
    <scope>NUCLEOTIDE SEQUENCE [LARGE SCALE GENOMIC DNA]</scope>
    <source>
        <strain evidence="4">ST1C</strain>
    </source>
</reference>
<feature type="compositionally biased region" description="Polar residues" evidence="1">
    <location>
        <begin position="1889"/>
        <end position="1927"/>
    </location>
</feature>